<organism evidence="1 2">
    <name type="scientific">Hibiscus trionum</name>
    <name type="common">Flower of an hour</name>
    <dbReference type="NCBI Taxonomy" id="183268"/>
    <lineage>
        <taxon>Eukaryota</taxon>
        <taxon>Viridiplantae</taxon>
        <taxon>Streptophyta</taxon>
        <taxon>Embryophyta</taxon>
        <taxon>Tracheophyta</taxon>
        <taxon>Spermatophyta</taxon>
        <taxon>Magnoliopsida</taxon>
        <taxon>eudicotyledons</taxon>
        <taxon>Gunneridae</taxon>
        <taxon>Pentapetalae</taxon>
        <taxon>rosids</taxon>
        <taxon>malvids</taxon>
        <taxon>Malvales</taxon>
        <taxon>Malvaceae</taxon>
        <taxon>Malvoideae</taxon>
        <taxon>Hibiscus</taxon>
    </lineage>
</organism>
<dbReference type="EMBL" id="BSYR01000006">
    <property type="protein sequence ID" value="GMI69325.1"/>
    <property type="molecule type" value="Genomic_DNA"/>
</dbReference>
<sequence length="131" mass="14616">MPRERNWLGICRYGISKQRAILSISVWCVILDCKISQTEQRIHGNHLGYHPYGPCTQAIAKGCTCIPSSHRAANNGEEGKREDDVFYGEEDYFVFKGEGLNHGQDRISACSSLCSHRVEPDHGAGGRETVH</sequence>
<protein>
    <submittedName>
        <fullName evidence="1">Uncharacterized protein</fullName>
    </submittedName>
</protein>
<gene>
    <name evidence="1" type="ORF">HRI_000601800</name>
</gene>
<evidence type="ECO:0000313" key="1">
    <source>
        <dbReference type="EMBL" id="GMI69325.1"/>
    </source>
</evidence>
<comment type="caution">
    <text evidence="1">The sequence shown here is derived from an EMBL/GenBank/DDBJ whole genome shotgun (WGS) entry which is preliminary data.</text>
</comment>
<proteinExistence type="predicted"/>
<name>A0A9W7H4M6_HIBTR</name>
<keyword evidence="2" id="KW-1185">Reference proteome</keyword>
<accession>A0A9W7H4M6</accession>
<evidence type="ECO:0000313" key="2">
    <source>
        <dbReference type="Proteomes" id="UP001165190"/>
    </source>
</evidence>
<reference evidence="1" key="1">
    <citation type="submission" date="2023-05" db="EMBL/GenBank/DDBJ databases">
        <title>Genome and transcriptome analyses reveal genes involved in the formation of fine ridges on petal epidermal cells in Hibiscus trionum.</title>
        <authorList>
            <person name="Koshimizu S."/>
            <person name="Masuda S."/>
            <person name="Ishii T."/>
            <person name="Shirasu K."/>
            <person name="Hoshino A."/>
            <person name="Arita M."/>
        </authorList>
    </citation>
    <scope>NUCLEOTIDE SEQUENCE</scope>
    <source>
        <strain evidence="1">Hamamatsu line</strain>
    </source>
</reference>
<dbReference type="Proteomes" id="UP001165190">
    <property type="component" value="Unassembled WGS sequence"/>
</dbReference>
<dbReference type="AlphaFoldDB" id="A0A9W7H4M6"/>